<dbReference type="EMBL" id="AP014704">
    <property type="protein sequence ID" value="BAQ48228.1"/>
    <property type="molecule type" value="Genomic_DNA"/>
</dbReference>
<accession>A0A0C6FI70</accession>
<reference evidence="2" key="2">
    <citation type="submission" date="2015-01" db="EMBL/GenBank/DDBJ databases">
        <title>Complete genome sequence of Methylobacterium aquaticum strain 22A.</title>
        <authorList>
            <person name="Tani A."/>
            <person name="Ogura Y."/>
            <person name="Hayashi T."/>
        </authorList>
    </citation>
    <scope>NUCLEOTIDE SEQUENCE [LARGE SCALE GENOMIC DNA]</scope>
    <source>
        <strain evidence="2">MA-22A</strain>
    </source>
</reference>
<dbReference type="AlphaFoldDB" id="A0A0C6FI70"/>
<dbReference type="RefSeq" id="WP_167543951.1">
    <property type="nucleotide sequence ID" value="NZ_AP014704.1"/>
</dbReference>
<dbReference type="Proteomes" id="UP000061432">
    <property type="component" value="Chromosome"/>
</dbReference>
<protein>
    <submittedName>
        <fullName evidence="1">Uncharacterized protein</fullName>
    </submittedName>
</protein>
<dbReference type="KEGG" id="maqu:Maq22A_c26870"/>
<sequence>MTEATPDATEIAAHRKHTAKRLNEHIKLSTAYVNAITMAVAGTAGIAASASKFALV</sequence>
<evidence type="ECO:0000313" key="2">
    <source>
        <dbReference type="Proteomes" id="UP000061432"/>
    </source>
</evidence>
<organism evidence="1 2">
    <name type="scientific">Methylobacterium aquaticum</name>
    <dbReference type="NCBI Taxonomy" id="270351"/>
    <lineage>
        <taxon>Bacteria</taxon>
        <taxon>Pseudomonadati</taxon>
        <taxon>Pseudomonadota</taxon>
        <taxon>Alphaproteobacteria</taxon>
        <taxon>Hyphomicrobiales</taxon>
        <taxon>Methylobacteriaceae</taxon>
        <taxon>Methylobacterium</taxon>
    </lineage>
</organism>
<name>A0A0C6FI70_9HYPH</name>
<reference evidence="1 2" key="1">
    <citation type="journal article" date="2015" name="Genome Announc.">
        <title>Complete Genome Sequence of Methylobacterium aquaticum Strain 22A, Isolated from Racomitrium japonicum Moss.</title>
        <authorList>
            <person name="Tani A."/>
            <person name="Ogura Y."/>
            <person name="Hayashi T."/>
            <person name="Kimbara K."/>
        </authorList>
    </citation>
    <scope>NUCLEOTIDE SEQUENCE [LARGE SCALE GENOMIC DNA]</scope>
    <source>
        <strain evidence="1 2">MA-22A</strain>
    </source>
</reference>
<gene>
    <name evidence="1" type="ORF">Maq22A_c26870</name>
</gene>
<proteinExistence type="predicted"/>
<evidence type="ECO:0000313" key="1">
    <source>
        <dbReference type="EMBL" id="BAQ48228.1"/>
    </source>
</evidence>